<dbReference type="AlphaFoldDB" id="A0A5R8K8R1"/>
<keyword evidence="3" id="KW-1185">Reference proteome</keyword>
<comment type="caution">
    <text evidence="2">The sequence shown here is derived from an EMBL/GenBank/DDBJ whole genome shotgun (WGS) entry which is preliminary data.</text>
</comment>
<dbReference type="Pfam" id="PF13643">
    <property type="entry name" value="DUF4145"/>
    <property type="match status" value="1"/>
</dbReference>
<reference evidence="2 3" key="1">
    <citation type="submission" date="2019-05" db="EMBL/GenBank/DDBJ databases">
        <title>Verrucobacter flavum gen. nov., sp. nov. a new member of the family Verrucomicrobiaceae.</title>
        <authorList>
            <person name="Szuroczki S."/>
            <person name="Abbaszade G."/>
            <person name="Szabo A."/>
            <person name="Felfoldi T."/>
            <person name="Schumann P."/>
            <person name="Boka K."/>
            <person name="Keki Z."/>
            <person name="Toumi M."/>
            <person name="Toth E."/>
        </authorList>
    </citation>
    <scope>NUCLEOTIDE SEQUENCE [LARGE SCALE GENOMIC DNA]</scope>
    <source>
        <strain evidence="2 3">MG-N-17</strain>
    </source>
</reference>
<organism evidence="2 3">
    <name type="scientific">Phragmitibacter flavus</name>
    <dbReference type="NCBI Taxonomy" id="2576071"/>
    <lineage>
        <taxon>Bacteria</taxon>
        <taxon>Pseudomonadati</taxon>
        <taxon>Verrucomicrobiota</taxon>
        <taxon>Verrucomicrobiia</taxon>
        <taxon>Verrucomicrobiales</taxon>
        <taxon>Verrucomicrobiaceae</taxon>
        <taxon>Phragmitibacter</taxon>
    </lineage>
</organism>
<dbReference type="RefSeq" id="WP_138088292.1">
    <property type="nucleotide sequence ID" value="NZ_VAUV01000020.1"/>
</dbReference>
<sequence>MNQGDIVKAHCNQCSGDRNHFLIHYHKTARNEILSEDPPARIHGEDFYELLQCAGCESITFRHTCLQSEVTDEDGREVPSINYYPPATFRRMPTWTHAMTLVDGQKLAIIWLPEFVTRLIPEIYSALHSKCYALAAMGVRALLESIMIDQVGDNGSFQKQLYNLQIAGGISPRQKKIIEDTLEIGHASIHRNFSPSRLDIISSLDIAEGLIETIYINEGKAQFLKNKVPQRRKTIKG</sequence>
<dbReference type="EMBL" id="VAUV01000020">
    <property type="protein sequence ID" value="TLD68680.1"/>
    <property type="molecule type" value="Genomic_DNA"/>
</dbReference>
<name>A0A5R8K8R1_9BACT</name>
<accession>A0A5R8K8R1</accession>
<dbReference type="InterPro" id="IPR025285">
    <property type="entry name" value="DUF4145"/>
</dbReference>
<evidence type="ECO:0000313" key="3">
    <source>
        <dbReference type="Proteomes" id="UP000306196"/>
    </source>
</evidence>
<protein>
    <submittedName>
        <fullName evidence="2">DUF4145 domain-containing protein</fullName>
    </submittedName>
</protein>
<gene>
    <name evidence="2" type="ORF">FEM03_21080</name>
</gene>
<dbReference type="Proteomes" id="UP000306196">
    <property type="component" value="Unassembled WGS sequence"/>
</dbReference>
<dbReference type="OrthoDB" id="6402073at2"/>
<evidence type="ECO:0000313" key="2">
    <source>
        <dbReference type="EMBL" id="TLD68680.1"/>
    </source>
</evidence>
<feature type="domain" description="DUF4145" evidence="1">
    <location>
        <begin position="122"/>
        <end position="207"/>
    </location>
</feature>
<proteinExistence type="predicted"/>
<evidence type="ECO:0000259" key="1">
    <source>
        <dbReference type="Pfam" id="PF13643"/>
    </source>
</evidence>